<keyword evidence="2" id="KW-1185">Reference proteome</keyword>
<gene>
    <name evidence="1" type="ORF">SAMN05216221_3329</name>
</gene>
<accession>A0A1H1X6X0</accession>
<sequence length="161" mass="17744">MAQSLWDFSITLYSRPGIAELCLQLQDARDADVCLLLTALWLERRGVAATPARLARLEQLAQPWQQAVTIPLRQLRRTWKAAASRDAGLAELRRELAALELKAERLLLERLQELASDWPPANGAAPSDWLETLAAGWAAATTDHRAALQALRDAAMAATQP</sequence>
<dbReference type="Proteomes" id="UP000243359">
    <property type="component" value="Chromosome I"/>
</dbReference>
<dbReference type="STRING" id="1392877.SAMN05216221_3329"/>
<dbReference type="AlphaFoldDB" id="A0A1H1X6X0"/>
<reference evidence="2" key="1">
    <citation type="submission" date="2016-10" db="EMBL/GenBank/DDBJ databases">
        <authorList>
            <person name="Varghese N."/>
            <person name="Submissions S."/>
        </authorList>
    </citation>
    <scope>NUCLEOTIDE SEQUENCE [LARGE SCALE GENOMIC DNA]</scope>
    <source>
        <strain evidence="2">KCTC 32247</strain>
    </source>
</reference>
<organism evidence="1 2">
    <name type="scientific">Pseudomonas oryzae</name>
    <dbReference type="NCBI Taxonomy" id="1392877"/>
    <lineage>
        <taxon>Bacteria</taxon>
        <taxon>Pseudomonadati</taxon>
        <taxon>Pseudomonadota</taxon>
        <taxon>Gammaproteobacteria</taxon>
        <taxon>Pseudomonadales</taxon>
        <taxon>Pseudomonadaceae</taxon>
        <taxon>Pseudomonas</taxon>
    </lineage>
</organism>
<dbReference type="RefSeq" id="WP_090350454.1">
    <property type="nucleotide sequence ID" value="NZ_LT629751.1"/>
</dbReference>
<dbReference type="EMBL" id="LT629751">
    <property type="protein sequence ID" value="SDT05037.1"/>
    <property type="molecule type" value="Genomic_DNA"/>
</dbReference>
<dbReference type="InterPro" id="IPR012659">
    <property type="entry name" value="CHP02444"/>
</dbReference>
<proteinExistence type="predicted"/>
<dbReference type="OrthoDB" id="5795846at2"/>
<protein>
    <submittedName>
        <fullName evidence="1">TIGR02444 family protein</fullName>
    </submittedName>
</protein>
<name>A0A1H1X6X0_9PSED</name>
<evidence type="ECO:0000313" key="1">
    <source>
        <dbReference type="EMBL" id="SDT05037.1"/>
    </source>
</evidence>
<dbReference type="NCBIfam" id="TIGR02444">
    <property type="entry name" value="TIGR02444 family protein"/>
    <property type="match status" value="1"/>
</dbReference>
<dbReference type="Pfam" id="PF09523">
    <property type="entry name" value="DUF2390"/>
    <property type="match status" value="1"/>
</dbReference>
<evidence type="ECO:0000313" key="2">
    <source>
        <dbReference type="Proteomes" id="UP000243359"/>
    </source>
</evidence>